<evidence type="ECO:0000256" key="6">
    <source>
        <dbReference type="ARBA" id="ARBA00066637"/>
    </source>
</evidence>
<dbReference type="GO" id="GO:0030288">
    <property type="term" value="C:outer membrane-bounded periplasmic space"/>
    <property type="evidence" value="ECO:0007669"/>
    <property type="project" value="TreeGrafter"/>
</dbReference>
<evidence type="ECO:0000256" key="1">
    <source>
        <dbReference type="ARBA" id="ARBA00009179"/>
    </source>
</evidence>
<keyword evidence="4 7" id="KW-0720">Serine protease</keyword>
<name>A0A974S0F0_PERPY</name>
<dbReference type="InterPro" id="IPR029045">
    <property type="entry name" value="ClpP/crotonase-like_dom_sf"/>
</dbReference>
<proteinExistence type="inferred from homology"/>
<comment type="catalytic activity">
    <reaction evidence="5">
        <text>The enzyme shows specific recognition of a C-terminal tripeptide, Xaa-Yaa-Zaa, in which Xaa is preferably Ala or Leu, Yaa is preferably Ala or Tyr, and Zaa is preferably Ala, but then cleaves at a variable distance from the C-terminus. A typical cleavage is -Ala-Ala-|-Arg-Ala-Ala-Lys-Glu-Asn-Tyr-Ala-Leu-Ala-Ala.</text>
        <dbReference type="EC" id="3.4.21.102"/>
    </reaction>
</comment>
<dbReference type="Gene3D" id="3.30.750.44">
    <property type="match status" value="1"/>
</dbReference>
<evidence type="ECO:0000256" key="2">
    <source>
        <dbReference type="ARBA" id="ARBA00022670"/>
    </source>
</evidence>
<dbReference type="NCBIfam" id="TIGR00225">
    <property type="entry name" value="prc"/>
    <property type="match status" value="1"/>
</dbReference>
<dbReference type="EMBL" id="CP068053">
    <property type="protein sequence ID" value="QQS99184.1"/>
    <property type="molecule type" value="Genomic_DNA"/>
</dbReference>
<dbReference type="FunFam" id="2.30.42.10:FF:000063">
    <property type="entry name" value="Peptidase, S41 family"/>
    <property type="match status" value="1"/>
</dbReference>
<dbReference type="Gene3D" id="2.30.42.10">
    <property type="match status" value="1"/>
</dbReference>
<dbReference type="GO" id="GO:0006508">
    <property type="term" value="P:proteolysis"/>
    <property type="evidence" value="ECO:0007669"/>
    <property type="project" value="UniProtKB-KW"/>
</dbReference>
<dbReference type="InterPro" id="IPR002477">
    <property type="entry name" value="Peptidoglycan-bd-like"/>
</dbReference>
<dbReference type="CDD" id="cd07560">
    <property type="entry name" value="Peptidase_S41_CPP"/>
    <property type="match status" value="1"/>
</dbReference>
<keyword evidence="3 7" id="KW-0378">Hydrolase</keyword>
<dbReference type="EC" id="3.4.21.102" evidence="6"/>
<dbReference type="InterPro" id="IPR005151">
    <property type="entry name" value="Tail-specific_protease"/>
</dbReference>
<feature type="domain" description="PDZ" evidence="8">
    <location>
        <begin position="87"/>
        <end position="163"/>
    </location>
</feature>
<dbReference type="Pfam" id="PF22694">
    <property type="entry name" value="CtpB_N-like"/>
    <property type="match status" value="1"/>
</dbReference>
<dbReference type="Pfam" id="PF17820">
    <property type="entry name" value="PDZ_6"/>
    <property type="match status" value="1"/>
</dbReference>
<evidence type="ECO:0000313" key="10">
    <source>
        <dbReference type="Proteomes" id="UP000595254"/>
    </source>
</evidence>
<comment type="similarity">
    <text evidence="1 7">Belongs to the peptidase S41A family.</text>
</comment>
<dbReference type="Gene3D" id="1.10.101.10">
    <property type="entry name" value="PGBD-like superfamily/PGBD"/>
    <property type="match status" value="1"/>
</dbReference>
<dbReference type="GO" id="GO:0007165">
    <property type="term" value="P:signal transduction"/>
    <property type="evidence" value="ECO:0007669"/>
    <property type="project" value="TreeGrafter"/>
</dbReference>
<dbReference type="SUPFAM" id="SSF52096">
    <property type="entry name" value="ClpP/crotonase"/>
    <property type="match status" value="1"/>
</dbReference>
<dbReference type="PANTHER" id="PTHR32060:SF29">
    <property type="entry name" value="CARBOXY-TERMINAL PROCESSING PROTEASE CTPB"/>
    <property type="match status" value="1"/>
</dbReference>
<dbReference type="InterPro" id="IPR036034">
    <property type="entry name" value="PDZ_sf"/>
</dbReference>
<keyword evidence="10" id="KW-1185">Reference proteome</keyword>
<evidence type="ECO:0000256" key="7">
    <source>
        <dbReference type="RuleBase" id="RU004404"/>
    </source>
</evidence>
<dbReference type="Proteomes" id="UP000595254">
    <property type="component" value="Chromosome"/>
</dbReference>
<dbReference type="GO" id="GO:0004252">
    <property type="term" value="F:serine-type endopeptidase activity"/>
    <property type="evidence" value="ECO:0007669"/>
    <property type="project" value="UniProtKB-EC"/>
</dbReference>
<keyword evidence="2 7" id="KW-0645">Protease</keyword>
<dbReference type="CDD" id="cd06782">
    <property type="entry name" value="cpPDZ_CPP-like"/>
    <property type="match status" value="1"/>
</dbReference>
<dbReference type="AlphaFoldDB" id="A0A974S0F0"/>
<dbReference type="InterPro" id="IPR001478">
    <property type="entry name" value="PDZ"/>
</dbReference>
<dbReference type="SUPFAM" id="SSF50156">
    <property type="entry name" value="PDZ domain-like"/>
    <property type="match status" value="1"/>
</dbReference>
<dbReference type="FunFam" id="3.30.750.44:FF:000001">
    <property type="entry name" value="S41 family peptidase"/>
    <property type="match status" value="1"/>
</dbReference>
<dbReference type="InterPro" id="IPR036366">
    <property type="entry name" value="PGBDSf"/>
</dbReference>
<sequence>MGKKWILPLAIVLSLLLGALGGAYYTEMTADEPLKQETKEGVANQEWIKVEAAYQLIKNQYVEKVGSTQLVEGAIQGMLATLKDPYSVYMDKQTANQFSESLDSTFEGIGTEIGVEDNKIIIVAPYKDSPSEKAGLKPRDQLLKINGESIEGLNLEEARLKIRGKKGTSVSLEIKRQGAVRPITLNITREEIPVDTVFSSTLESNDEQIGYIDITLFSEKTATDFKRQLKDLENKGIEGLIIDVRGNPGGLLKSVENILGVLIPKDKPILQIAERTGKVQTFSTELKQRKNYPIVVLTDNGSASASEILAGALQEAGGYKIIGERTFGKGTVQQAVPMGDGSNIKISLFKWLTPNGNWIHKVGIAPNIEVHQPAYFTAHQLEVDKPFERDMNDEKIKHAQEMLKAIGFVPGRTDGYFSSKTETALKAFQRHKGLKVTGELDTQTAEELTDSITEKIRDKQNDVQLRTALKIVSRE</sequence>
<dbReference type="SMART" id="SM00245">
    <property type="entry name" value="TSPc"/>
    <property type="match status" value="1"/>
</dbReference>
<dbReference type="SMART" id="SM00228">
    <property type="entry name" value="PDZ"/>
    <property type="match status" value="1"/>
</dbReference>
<accession>A0A974S0F0</accession>
<organism evidence="9 10">
    <name type="scientific">Peribacillus psychrosaccharolyticus</name>
    <name type="common">Bacillus psychrosaccharolyticus</name>
    <dbReference type="NCBI Taxonomy" id="1407"/>
    <lineage>
        <taxon>Bacteria</taxon>
        <taxon>Bacillati</taxon>
        <taxon>Bacillota</taxon>
        <taxon>Bacilli</taxon>
        <taxon>Bacillales</taxon>
        <taxon>Bacillaceae</taxon>
        <taxon>Peribacillus</taxon>
    </lineage>
</organism>
<dbReference type="InterPro" id="IPR004447">
    <property type="entry name" value="Peptidase_S41A"/>
</dbReference>
<dbReference type="Gene3D" id="3.90.226.10">
    <property type="entry name" value="2-enoyl-CoA Hydratase, Chain A, domain 1"/>
    <property type="match status" value="1"/>
</dbReference>
<evidence type="ECO:0000256" key="3">
    <source>
        <dbReference type="ARBA" id="ARBA00022801"/>
    </source>
</evidence>
<evidence type="ECO:0000313" key="9">
    <source>
        <dbReference type="EMBL" id="QQS99184.1"/>
    </source>
</evidence>
<dbReference type="KEGG" id="ppsr:I6J18_16260"/>
<dbReference type="PANTHER" id="PTHR32060">
    <property type="entry name" value="TAIL-SPECIFIC PROTEASE"/>
    <property type="match status" value="1"/>
</dbReference>
<dbReference type="RefSeq" id="WP_040376425.1">
    <property type="nucleotide sequence ID" value="NZ_CP068053.1"/>
</dbReference>
<dbReference type="InterPro" id="IPR055210">
    <property type="entry name" value="CtpA/B_N"/>
</dbReference>
<reference evidence="9 10" key="1">
    <citation type="submission" date="2021-01" db="EMBL/GenBank/DDBJ databases">
        <title>FDA dAtabase for Regulatory Grade micrObial Sequences (FDA-ARGOS): Supporting development and validation of Infectious Disease Dx tests.</title>
        <authorList>
            <person name="Nelson B."/>
            <person name="Plummer A."/>
            <person name="Tallon L."/>
            <person name="Sadzewicz L."/>
            <person name="Zhao X."/>
            <person name="Boylan J."/>
            <person name="Ott S."/>
            <person name="Bowen H."/>
            <person name="Vavikolanu K."/>
            <person name="Mehta A."/>
            <person name="Aluvathingal J."/>
            <person name="Nadendla S."/>
            <person name="Myers T."/>
            <person name="Yan Y."/>
            <person name="Sichtig H."/>
        </authorList>
    </citation>
    <scope>NUCLEOTIDE SEQUENCE [LARGE SCALE GENOMIC DNA]</scope>
    <source>
        <strain evidence="9 10">FDAARGOS_1161</strain>
    </source>
</reference>
<dbReference type="InterPro" id="IPR041489">
    <property type="entry name" value="PDZ_6"/>
</dbReference>
<dbReference type="SUPFAM" id="SSF47090">
    <property type="entry name" value="PGBD-like"/>
    <property type="match status" value="1"/>
</dbReference>
<dbReference type="PROSITE" id="PS50106">
    <property type="entry name" value="PDZ"/>
    <property type="match status" value="1"/>
</dbReference>
<evidence type="ECO:0000256" key="4">
    <source>
        <dbReference type="ARBA" id="ARBA00022825"/>
    </source>
</evidence>
<dbReference type="Pfam" id="PF01471">
    <property type="entry name" value="PG_binding_1"/>
    <property type="match status" value="1"/>
</dbReference>
<evidence type="ECO:0000256" key="5">
    <source>
        <dbReference type="ARBA" id="ARBA00051784"/>
    </source>
</evidence>
<dbReference type="InterPro" id="IPR036365">
    <property type="entry name" value="PGBD-like_sf"/>
</dbReference>
<dbReference type="Pfam" id="PF03572">
    <property type="entry name" value="Peptidase_S41"/>
    <property type="match status" value="1"/>
</dbReference>
<evidence type="ECO:0000259" key="8">
    <source>
        <dbReference type="PROSITE" id="PS50106"/>
    </source>
</evidence>
<protein>
    <recommendedName>
        <fullName evidence="6">C-terminal processing peptidase</fullName>
        <ecNumber evidence="6">3.4.21.102</ecNumber>
    </recommendedName>
</protein>
<gene>
    <name evidence="9" type="ORF">I6J18_16260</name>
</gene>